<keyword evidence="2" id="KW-1185">Reference proteome</keyword>
<proteinExistence type="predicted"/>
<gene>
    <name evidence="1" type="ORF">TIFTF001_036446</name>
</gene>
<name>A0AA88E4A8_FICCA</name>
<dbReference type="EMBL" id="BTGU01000442">
    <property type="protein sequence ID" value="GMN67391.1"/>
    <property type="molecule type" value="Genomic_DNA"/>
</dbReference>
<feature type="non-terminal residue" evidence="1">
    <location>
        <position position="21"/>
    </location>
</feature>
<organism evidence="1 2">
    <name type="scientific">Ficus carica</name>
    <name type="common">Common fig</name>
    <dbReference type="NCBI Taxonomy" id="3494"/>
    <lineage>
        <taxon>Eukaryota</taxon>
        <taxon>Viridiplantae</taxon>
        <taxon>Streptophyta</taxon>
        <taxon>Embryophyta</taxon>
        <taxon>Tracheophyta</taxon>
        <taxon>Spermatophyta</taxon>
        <taxon>Magnoliopsida</taxon>
        <taxon>eudicotyledons</taxon>
        <taxon>Gunneridae</taxon>
        <taxon>Pentapetalae</taxon>
        <taxon>rosids</taxon>
        <taxon>fabids</taxon>
        <taxon>Rosales</taxon>
        <taxon>Moraceae</taxon>
        <taxon>Ficeae</taxon>
        <taxon>Ficus</taxon>
    </lineage>
</organism>
<evidence type="ECO:0000313" key="2">
    <source>
        <dbReference type="Proteomes" id="UP001187192"/>
    </source>
</evidence>
<sequence length="21" mass="2254">MHWKVGPGRVTLLGCARSGDL</sequence>
<dbReference type="Proteomes" id="UP001187192">
    <property type="component" value="Unassembled WGS sequence"/>
</dbReference>
<evidence type="ECO:0000313" key="1">
    <source>
        <dbReference type="EMBL" id="GMN67391.1"/>
    </source>
</evidence>
<accession>A0AA88E4A8</accession>
<comment type="caution">
    <text evidence="1">The sequence shown here is derived from an EMBL/GenBank/DDBJ whole genome shotgun (WGS) entry which is preliminary data.</text>
</comment>
<dbReference type="AlphaFoldDB" id="A0AA88E4A8"/>
<protein>
    <submittedName>
        <fullName evidence="1">Uncharacterized protein</fullName>
    </submittedName>
</protein>
<reference evidence="1" key="1">
    <citation type="submission" date="2023-07" db="EMBL/GenBank/DDBJ databases">
        <title>draft genome sequence of fig (Ficus carica).</title>
        <authorList>
            <person name="Takahashi T."/>
            <person name="Nishimura K."/>
        </authorList>
    </citation>
    <scope>NUCLEOTIDE SEQUENCE</scope>
</reference>